<dbReference type="Proteomes" id="UP000663464">
    <property type="component" value="Chromosome"/>
</dbReference>
<sequence length="118" mass="13377">MRKIIISLIILLGLCTILCGCTKYELVGEVESTVTNKEYIKSSVTMIPMTISNGKTITTTMRPQINPGEYNIKLKYKNITTTINNKEVYESVETGDKLKVNYYTTSNKKKEKIEWGGK</sequence>
<dbReference type="RefSeq" id="WP_047404091.1">
    <property type="nucleotide sequence ID" value="NZ_CP069280.1"/>
</dbReference>
<proteinExistence type="predicted"/>
<dbReference type="EMBL" id="CP069280">
    <property type="protein sequence ID" value="QRI54071.1"/>
    <property type="molecule type" value="Genomic_DNA"/>
</dbReference>
<gene>
    <name evidence="1" type="ORF">JQS73_02820</name>
</gene>
<organism evidence="1 2">
    <name type="scientific">Clostridium botulinum</name>
    <dbReference type="NCBI Taxonomy" id="1491"/>
    <lineage>
        <taxon>Bacteria</taxon>
        <taxon>Bacillati</taxon>
        <taxon>Bacillota</taxon>
        <taxon>Clostridia</taxon>
        <taxon>Eubacteriales</taxon>
        <taxon>Clostridiaceae</taxon>
        <taxon>Clostridium</taxon>
    </lineage>
</organism>
<evidence type="ECO:0008006" key="3">
    <source>
        <dbReference type="Google" id="ProtNLM"/>
    </source>
</evidence>
<dbReference type="AlphaFoldDB" id="A0ABD7CLK6"/>
<name>A0ABD7CLK6_CLOBO</name>
<protein>
    <recommendedName>
        <fullName evidence="3">Lipoprotein</fullName>
    </recommendedName>
</protein>
<evidence type="ECO:0000313" key="1">
    <source>
        <dbReference type="EMBL" id="QRI54071.1"/>
    </source>
</evidence>
<accession>A0ABD7CLK6</accession>
<dbReference type="PROSITE" id="PS51257">
    <property type="entry name" value="PROKAR_LIPOPROTEIN"/>
    <property type="match status" value="1"/>
</dbReference>
<evidence type="ECO:0000313" key="2">
    <source>
        <dbReference type="Proteomes" id="UP000663464"/>
    </source>
</evidence>
<reference evidence="1 2" key="1">
    <citation type="journal article" date="2014" name="J. Infect. Dis.">
        <title>Molecular characterization of a novel botulinum neurotoxin type H gene.</title>
        <authorList>
            <person name="Dover N."/>
            <person name="Barash J.R."/>
            <person name="Hill K.K."/>
            <person name="Xie G."/>
            <person name="Arnon S.S."/>
        </authorList>
    </citation>
    <scope>NUCLEOTIDE SEQUENCE [LARGE SCALE GENOMIC DNA]</scope>
    <source>
        <strain evidence="1 2">IBCA10-7060</strain>
    </source>
</reference>